<dbReference type="Proteomes" id="UP000002139">
    <property type="component" value="Chromosome"/>
</dbReference>
<evidence type="ECO:0000313" key="2">
    <source>
        <dbReference type="EMBL" id="CAN94559.1"/>
    </source>
</evidence>
<evidence type="ECO:0008006" key="4">
    <source>
        <dbReference type="Google" id="ProtNLM"/>
    </source>
</evidence>
<name>A9F385_SORC5</name>
<dbReference type="EMBL" id="AM746676">
    <property type="protein sequence ID" value="CAN94559.1"/>
    <property type="molecule type" value="Genomic_DNA"/>
</dbReference>
<keyword evidence="3" id="KW-1185">Reference proteome</keyword>
<dbReference type="InterPro" id="IPR012347">
    <property type="entry name" value="Ferritin-like"/>
</dbReference>
<dbReference type="eggNOG" id="COG3396">
    <property type="taxonomic scope" value="Bacteria"/>
</dbReference>
<proteinExistence type="predicted"/>
<dbReference type="Gene3D" id="1.20.1260.10">
    <property type="match status" value="1"/>
</dbReference>
<dbReference type="KEGG" id="scl:sce4396"/>
<dbReference type="AlphaFoldDB" id="A9F385"/>
<feature type="region of interest" description="Disordered" evidence="1">
    <location>
        <begin position="294"/>
        <end position="328"/>
    </location>
</feature>
<dbReference type="CDD" id="cd00657">
    <property type="entry name" value="Ferritin_like"/>
    <property type="match status" value="1"/>
</dbReference>
<dbReference type="HOGENOM" id="CLU_939316_0_0_7"/>
<accession>A9F385</accession>
<dbReference type="OrthoDB" id="5496536at2"/>
<reference evidence="2 3" key="1">
    <citation type="journal article" date="2007" name="Nat. Biotechnol.">
        <title>Complete genome sequence of the myxobacterium Sorangium cellulosum.</title>
        <authorList>
            <person name="Schneiker S."/>
            <person name="Perlova O."/>
            <person name="Kaiser O."/>
            <person name="Gerth K."/>
            <person name="Alici A."/>
            <person name="Altmeyer M.O."/>
            <person name="Bartels D."/>
            <person name="Bekel T."/>
            <person name="Beyer S."/>
            <person name="Bode E."/>
            <person name="Bode H.B."/>
            <person name="Bolten C.J."/>
            <person name="Choudhuri J.V."/>
            <person name="Doss S."/>
            <person name="Elnakady Y.A."/>
            <person name="Frank B."/>
            <person name="Gaigalat L."/>
            <person name="Goesmann A."/>
            <person name="Groeger C."/>
            <person name="Gross F."/>
            <person name="Jelsbak L."/>
            <person name="Jelsbak L."/>
            <person name="Kalinowski J."/>
            <person name="Kegler C."/>
            <person name="Knauber T."/>
            <person name="Konietzny S."/>
            <person name="Kopp M."/>
            <person name="Krause L."/>
            <person name="Krug D."/>
            <person name="Linke B."/>
            <person name="Mahmud T."/>
            <person name="Martinez-Arias R."/>
            <person name="McHardy A.C."/>
            <person name="Merai M."/>
            <person name="Meyer F."/>
            <person name="Mormann S."/>
            <person name="Munoz-Dorado J."/>
            <person name="Perez J."/>
            <person name="Pradella S."/>
            <person name="Rachid S."/>
            <person name="Raddatz G."/>
            <person name="Rosenau F."/>
            <person name="Rueckert C."/>
            <person name="Sasse F."/>
            <person name="Scharfe M."/>
            <person name="Schuster S.C."/>
            <person name="Suen G."/>
            <person name="Treuner-Lange A."/>
            <person name="Velicer G.J."/>
            <person name="Vorholter F.-J."/>
            <person name="Weissman K.J."/>
            <person name="Welch R.D."/>
            <person name="Wenzel S.C."/>
            <person name="Whitworth D.E."/>
            <person name="Wilhelm S."/>
            <person name="Wittmann C."/>
            <person name="Bloecker H."/>
            <person name="Puehler A."/>
            <person name="Mueller R."/>
        </authorList>
    </citation>
    <scope>NUCLEOTIDE SEQUENCE [LARGE SCALE GENOMIC DNA]</scope>
    <source>
        <strain evidence="3">So ce56</strain>
    </source>
</reference>
<protein>
    <recommendedName>
        <fullName evidence="4">Ferritin-like domain-containing protein</fullName>
    </recommendedName>
</protein>
<gene>
    <name evidence="2" type="ordered locus">sce4396</name>
</gene>
<organism evidence="2 3">
    <name type="scientific">Sorangium cellulosum (strain So ce56)</name>
    <name type="common">Polyangium cellulosum (strain So ce56)</name>
    <dbReference type="NCBI Taxonomy" id="448385"/>
    <lineage>
        <taxon>Bacteria</taxon>
        <taxon>Pseudomonadati</taxon>
        <taxon>Myxococcota</taxon>
        <taxon>Polyangia</taxon>
        <taxon>Polyangiales</taxon>
        <taxon>Polyangiaceae</taxon>
        <taxon>Sorangium</taxon>
    </lineage>
</organism>
<dbReference type="RefSeq" id="WP_012237028.1">
    <property type="nucleotide sequence ID" value="NC_010162.1"/>
</dbReference>
<dbReference type="InterPro" id="IPR009078">
    <property type="entry name" value="Ferritin-like_SF"/>
</dbReference>
<dbReference type="SUPFAM" id="SSF47240">
    <property type="entry name" value="Ferritin-like"/>
    <property type="match status" value="1"/>
</dbReference>
<dbReference type="BioCyc" id="SCEL448385:SCE_RS22565-MONOMER"/>
<evidence type="ECO:0000313" key="3">
    <source>
        <dbReference type="Proteomes" id="UP000002139"/>
    </source>
</evidence>
<dbReference type="STRING" id="448385.sce4396"/>
<evidence type="ECO:0000256" key="1">
    <source>
        <dbReference type="SAM" id="MobiDB-lite"/>
    </source>
</evidence>
<sequence>MLVTREEMAFDFQGARLDPVKDKDVIVWAVQQFLYGEITGVQIGHWLYNAPDLESARFLARQAVEEFQHVGNFLRILEILGAPPDKAAWSVRFLATGLMGGDWAEHVALEMALGEGLVLQAFYAMIETVDEPEIVAILKRGVRQEERHVDFGEQQTRKAIAGRPALRRRLLGLALVSLWGVSRLEAFMKKRLPMDHPALKRLPDLVRHTVRIAELRLMRIGLTEAPISSMSSGRKLALVAEAYGGKLALGLASWVLSVLLFPLRLLGLAGPKRLTDTYLSDPLVARGGRLGAGAEAGMGNSAEDDPGDAGEQAGPGGRQAGHGAAARA</sequence>